<dbReference type="Proteomes" id="UP000252586">
    <property type="component" value="Unassembled WGS sequence"/>
</dbReference>
<organism evidence="2 3">
    <name type="scientific">Nocardia puris</name>
    <dbReference type="NCBI Taxonomy" id="208602"/>
    <lineage>
        <taxon>Bacteria</taxon>
        <taxon>Bacillati</taxon>
        <taxon>Actinomycetota</taxon>
        <taxon>Actinomycetes</taxon>
        <taxon>Mycobacteriales</taxon>
        <taxon>Nocardiaceae</taxon>
        <taxon>Nocardia</taxon>
    </lineage>
</organism>
<evidence type="ECO:0000313" key="3">
    <source>
        <dbReference type="Proteomes" id="UP000252586"/>
    </source>
</evidence>
<dbReference type="RefSeq" id="WP_067508056.1">
    <property type="nucleotide sequence ID" value="NZ_CP107943.1"/>
</dbReference>
<feature type="transmembrane region" description="Helical" evidence="1">
    <location>
        <begin position="31"/>
        <end position="54"/>
    </location>
</feature>
<feature type="transmembrane region" description="Helical" evidence="1">
    <location>
        <begin position="139"/>
        <end position="160"/>
    </location>
</feature>
<proteinExistence type="predicted"/>
<gene>
    <name evidence="2" type="ORF">DFR74_1345</name>
</gene>
<dbReference type="OrthoDB" id="4350047at2"/>
<keyword evidence="1" id="KW-0472">Membrane</keyword>
<feature type="transmembrane region" description="Helical" evidence="1">
    <location>
        <begin position="79"/>
        <end position="100"/>
    </location>
</feature>
<keyword evidence="1" id="KW-0812">Transmembrane</keyword>
<protein>
    <submittedName>
        <fullName evidence="2">Uncharacterized protein</fullName>
    </submittedName>
</protein>
<dbReference type="AlphaFoldDB" id="A0A366CU77"/>
<evidence type="ECO:0000313" key="2">
    <source>
        <dbReference type="EMBL" id="RBO79679.1"/>
    </source>
</evidence>
<sequence length="315" mass="34530">MTQPPDEQAPRAAAGSPFEGFTHVAGAIGRVVAPTTLLTAVLFYFGWAHVYWFFDYFGVDSTTLNPSIREYLMRTVDTLFVPAIFVGLLGMILLWGYLALPDSVRAHRPSRWATVITAVVAIAVLANGLSRIYVVTPLNSGLCVAPISVIAGVLLLWWLVVLRRKRLRERQPASEVPSSPAVAVVEWAILFTMVGISMFWIATDYSVAVGQTRAQEWADQLSTSSGVILYSELDLHLSRSDVRTTLCTTPPDGASSAYRFRYDGLVPLTRIGDHYILVPRTWTPGNGAAIVLPAQIPGAVRYEFRKAGDEASEIC</sequence>
<keyword evidence="1" id="KW-1133">Transmembrane helix</keyword>
<feature type="transmembrane region" description="Helical" evidence="1">
    <location>
        <begin position="181"/>
        <end position="202"/>
    </location>
</feature>
<keyword evidence="3" id="KW-1185">Reference proteome</keyword>
<feature type="transmembrane region" description="Helical" evidence="1">
    <location>
        <begin position="112"/>
        <end position="133"/>
    </location>
</feature>
<accession>A0A366CU77</accession>
<dbReference type="STRING" id="1210090.GCA_001613185_02493"/>
<reference evidence="2 3" key="1">
    <citation type="submission" date="2018-06" db="EMBL/GenBank/DDBJ databases">
        <title>Genomic Encyclopedia of Type Strains, Phase IV (KMG-IV): sequencing the most valuable type-strain genomes for metagenomic binning, comparative biology and taxonomic classification.</title>
        <authorList>
            <person name="Goeker M."/>
        </authorList>
    </citation>
    <scope>NUCLEOTIDE SEQUENCE [LARGE SCALE GENOMIC DNA]</scope>
    <source>
        <strain evidence="2 3">DSM 44599</strain>
    </source>
</reference>
<evidence type="ECO:0000256" key="1">
    <source>
        <dbReference type="SAM" id="Phobius"/>
    </source>
</evidence>
<comment type="caution">
    <text evidence="2">The sequence shown here is derived from an EMBL/GenBank/DDBJ whole genome shotgun (WGS) entry which is preliminary data.</text>
</comment>
<name>A0A366CU77_9NOCA</name>
<dbReference type="EMBL" id="QNRE01000034">
    <property type="protein sequence ID" value="RBO79679.1"/>
    <property type="molecule type" value="Genomic_DNA"/>
</dbReference>